<dbReference type="GO" id="GO:0046872">
    <property type="term" value="F:metal ion binding"/>
    <property type="evidence" value="ECO:0007669"/>
    <property type="project" value="UniProtKB-KW"/>
</dbReference>
<organism evidence="7 8">
    <name type="scientific">Malaciobacter molluscorum LMG 25693</name>
    <dbReference type="NCBI Taxonomy" id="870501"/>
    <lineage>
        <taxon>Bacteria</taxon>
        <taxon>Pseudomonadati</taxon>
        <taxon>Campylobacterota</taxon>
        <taxon>Epsilonproteobacteria</taxon>
        <taxon>Campylobacterales</taxon>
        <taxon>Arcobacteraceae</taxon>
        <taxon>Malaciobacter</taxon>
    </lineage>
</organism>
<reference evidence="7 8" key="1">
    <citation type="submission" date="2017-09" db="EMBL/GenBank/DDBJ databases">
        <title>Arcobacter canalis sp. nov., a new species isolated from a water canal contaminated with urban sewage.</title>
        <authorList>
            <person name="Perez-Cataluna A."/>
            <person name="Salas-Masso N."/>
            <person name="Figueras M.J."/>
        </authorList>
    </citation>
    <scope>NUCLEOTIDE SEQUENCE [LARGE SCALE GENOMIC DNA]</scope>
    <source>
        <strain evidence="7 8">F98-3</strain>
    </source>
</reference>
<dbReference type="InterPro" id="IPR013785">
    <property type="entry name" value="Aldolase_TIM"/>
</dbReference>
<keyword evidence="2" id="KW-0949">S-adenosyl-L-methionine</keyword>
<dbReference type="NCBIfam" id="TIGR02495">
    <property type="entry name" value="NrdG2"/>
    <property type="match status" value="1"/>
</dbReference>
<dbReference type="AlphaFoldDB" id="A0A2G1DI99"/>
<evidence type="ECO:0000256" key="3">
    <source>
        <dbReference type="ARBA" id="ARBA00022723"/>
    </source>
</evidence>
<dbReference type="PANTHER" id="PTHR11228:SF27">
    <property type="entry name" value="GLYCYL-RADICAL ENZYME ACTIVATING ENZYME MJ1227-RELATED"/>
    <property type="match status" value="1"/>
</dbReference>
<dbReference type="SUPFAM" id="SSF102114">
    <property type="entry name" value="Radical SAM enzymes"/>
    <property type="match status" value="1"/>
</dbReference>
<evidence type="ECO:0000256" key="1">
    <source>
        <dbReference type="ARBA" id="ARBA00001966"/>
    </source>
</evidence>
<protein>
    <submittedName>
        <fullName evidence="7">Anaerobic ribonucleoside-triphosphate reductase activating protein</fullName>
    </submittedName>
</protein>
<dbReference type="InterPro" id="IPR050377">
    <property type="entry name" value="Radical_SAM_PqqE_MftC-like"/>
</dbReference>
<dbReference type="GO" id="GO:0051536">
    <property type="term" value="F:iron-sulfur cluster binding"/>
    <property type="evidence" value="ECO:0007669"/>
    <property type="project" value="UniProtKB-KW"/>
</dbReference>
<dbReference type="SFLD" id="SFLDG01067">
    <property type="entry name" value="SPASM/twitch_domain_containing"/>
    <property type="match status" value="1"/>
</dbReference>
<dbReference type="InterPro" id="IPR007197">
    <property type="entry name" value="rSAM"/>
</dbReference>
<evidence type="ECO:0000256" key="5">
    <source>
        <dbReference type="ARBA" id="ARBA00023014"/>
    </source>
</evidence>
<dbReference type="SFLD" id="SFLDG01094">
    <property type="entry name" value="Uncharacterised_Radical_SAM_Su"/>
    <property type="match status" value="1"/>
</dbReference>
<gene>
    <name evidence="7" type="ORF">CPU12_06815</name>
</gene>
<dbReference type="EMBL" id="NXFY01000008">
    <property type="protein sequence ID" value="PHO18170.1"/>
    <property type="molecule type" value="Genomic_DNA"/>
</dbReference>
<name>A0A2G1DI99_9BACT</name>
<sequence length="232" mass="27166">MNINKGLNLLKKAIYDITPFTTLDYKDNLSCIVWFISCNMRCQYCYNSNIIECKDGNYAIKDLFEFLEKRVGLLDAVVLSGGEATRHDLLPICKKIKSMGFKIKLDTNGTNLTLLKQLIENDYLDYIALDFKALEEDFQTITNSNLYDKFLETIKYLIKINFNFEVRTTLHADLITLKQLNKMIDQLYQLGYKNNFYIQNFLNVDNYADLKEPKNSIDKELLSNKLNILWRN</sequence>
<feature type="domain" description="Radical SAM core" evidence="6">
    <location>
        <begin position="23"/>
        <end position="232"/>
    </location>
</feature>
<comment type="cofactor">
    <cofactor evidence="1">
        <name>[4Fe-4S] cluster</name>
        <dbReference type="ChEBI" id="CHEBI:49883"/>
    </cofactor>
</comment>
<keyword evidence="8" id="KW-1185">Reference proteome</keyword>
<proteinExistence type="predicted"/>
<dbReference type="Pfam" id="PF04055">
    <property type="entry name" value="Radical_SAM"/>
    <property type="match status" value="1"/>
</dbReference>
<dbReference type="CDD" id="cd01335">
    <property type="entry name" value="Radical_SAM"/>
    <property type="match status" value="1"/>
</dbReference>
<accession>A0A2G1DI99</accession>
<evidence type="ECO:0000256" key="4">
    <source>
        <dbReference type="ARBA" id="ARBA00023004"/>
    </source>
</evidence>
<dbReference type="GO" id="GO:0003824">
    <property type="term" value="F:catalytic activity"/>
    <property type="evidence" value="ECO:0007669"/>
    <property type="project" value="InterPro"/>
</dbReference>
<dbReference type="InterPro" id="IPR012840">
    <property type="entry name" value="NrdG2"/>
</dbReference>
<dbReference type="PROSITE" id="PS51918">
    <property type="entry name" value="RADICAL_SAM"/>
    <property type="match status" value="1"/>
</dbReference>
<evidence type="ECO:0000256" key="2">
    <source>
        <dbReference type="ARBA" id="ARBA00022691"/>
    </source>
</evidence>
<dbReference type="Gene3D" id="3.20.20.70">
    <property type="entry name" value="Aldolase class I"/>
    <property type="match status" value="1"/>
</dbReference>
<evidence type="ECO:0000313" key="7">
    <source>
        <dbReference type="EMBL" id="PHO18170.1"/>
    </source>
</evidence>
<evidence type="ECO:0000259" key="6">
    <source>
        <dbReference type="PROSITE" id="PS51918"/>
    </source>
</evidence>
<dbReference type="InterPro" id="IPR058240">
    <property type="entry name" value="rSAM_sf"/>
</dbReference>
<keyword evidence="5" id="KW-0411">Iron-sulfur</keyword>
<comment type="caution">
    <text evidence="7">The sequence shown here is derived from an EMBL/GenBank/DDBJ whole genome shotgun (WGS) entry which is preliminary data.</text>
</comment>
<dbReference type="SFLD" id="SFLDS00029">
    <property type="entry name" value="Radical_SAM"/>
    <property type="match status" value="1"/>
</dbReference>
<keyword evidence="3" id="KW-0479">Metal-binding</keyword>
<keyword evidence="4" id="KW-0408">Iron</keyword>
<dbReference type="PANTHER" id="PTHR11228">
    <property type="entry name" value="RADICAL SAM DOMAIN PROTEIN"/>
    <property type="match status" value="1"/>
</dbReference>
<evidence type="ECO:0000313" key="8">
    <source>
        <dbReference type="Proteomes" id="UP000221222"/>
    </source>
</evidence>
<dbReference type="Proteomes" id="UP000221222">
    <property type="component" value="Unassembled WGS sequence"/>
</dbReference>